<dbReference type="GO" id="GO:0008121">
    <property type="term" value="F:quinol-cytochrome-c reductase activity"/>
    <property type="evidence" value="ECO:0007669"/>
    <property type="project" value="InterPro"/>
</dbReference>
<dbReference type="GO" id="GO:0051537">
    <property type="term" value="F:2 iron, 2 sulfur cluster binding"/>
    <property type="evidence" value="ECO:0007669"/>
    <property type="project" value="InterPro"/>
</dbReference>
<organism evidence="3 4">
    <name type="scientific">Strongylus vulgaris</name>
    <name type="common">Blood worm</name>
    <dbReference type="NCBI Taxonomy" id="40348"/>
    <lineage>
        <taxon>Eukaryota</taxon>
        <taxon>Metazoa</taxon>
        <taxon>Ecdysozoa</taxon>
        <taxon>Nematoda</taxon>
        <taxon>Chromadorea</taxon>
        <taxon>Rhabditida</taxon>
        <taxon>Rhabditina</taxon>
        <taxon>Rhabditomorpha</taxon>
        <taxon>Strongyloidea</taxon>
        <taxon>Strongylidae</taxon>
        <taxon>Strongylus</taxon>
    </lineage>
</organism>
<name>A0A3P7IMX1_STRVU</name>
<accession>A0A3P7IMX1</accession>
<dbReference type="InterPro" id="IPR004192">
    <property type="entry name" value="Rieske_TM"/>
</dbReference>
<evidence type="ECO:0000256" key="1">
    <source>
        <dbReference type="SAM" id="MobiDB-lite"/>
    </source>
</evidence>
<evidence type="ECO:0000313" key="4">
    <source>
        <dbReference type="Proteomes" id="UP000270094"/>
    </source>
</evidence>
<dbReference type="Pfam" id="PF02921">
    <property type="entry name" value="UCR_TM"/>
    <property type="match status" value="1"/>
</dbReference>
<reference evidence="3 4" key="1">
    <citation type="submission" date="2018-11" db="EMBL/GenBank/DDBJ databases">
        <authorList>
            <consortium name="Pathogen Informatics"/>
        </authorList>
    </citation>
    <scope>NUCLEOTIDE SEQUENCE [LARGE SCALE GENOMIC DNA]</scope>
</reference>
<protein>
    <recommendedName>
        <fullName evidence="2">Cytochrome b-c1 complex subunit Rieske transmembrane domain-containing protein</fullName>
    </recommendedName>
</protein>
<dbReference type="SUPFAM" id="SSF50022">
    <property type="entry name" value="ISP domain"/>
    <property type="match status" value="1"/>
</dbReference>
<dbReference type="EMBL" id="UYYB01008388">
    <property type="protein sequence ID" value="VDM68309.1"/>
    <property type="molecule type" value="Genomic_DNA"/>
</dbReference>
<dbReference type="Gene3D" id="1.20.5.270">
    <property type="entry name" value="Ubiquinol cytochrome reductase, transmembrane domain"/>
    <property type="match status" value="1"/>
</dbReference>
<sequence length="113" mass="13223">MRFPDMSRHRRESTLDINKAARDSEDNRRAFTHSIFYGAGGAMSLWAGKEMVQAMVYFKTIPADERAFGITEVDTKEIPEGETKRYNFRGKPVFVRHRTKNEIERCEIVFFRA</sequence>
<dbReference type="InterPro" id="IPR036922">
    <property type="entry name" value="Rieske_2Fe-2S_sf"/>
</dbReference>
<feature type="domain" description="Cytochrome b-c1 complex subunit Rieske transmembrane" evidence="2">
    <location>
        <begin position="2"/>
        <end position="59"/>
    </location>
</feature>
<gene>
    <name evidence="3" type="ORF">SVUK_LOCUS3307</name>
</gene>
<keyword evidence="4" id="KW-1185">Reference proteome</keyword>
<dbReference type="InterPro" id="IPR037008">
    <property type="entry name" value="bc1_Rieske_TM_sf"/>
</dbReference>
<dbReference type="Gene3D" id="2.102.10.10">
    <property type="entry name" value="Rieske [2Fe-2S] iron-sulphur domain"/>
    <property type="match status" value="1"/>
</dbReference>
<feature type="region of interest" description="Disordered" evidence="1">
    <location>
        <begin position="1"/>
        <end position="21"/>
    </location>
</feature>
<dbReference type="Proteomes" id="UP000270094">
    <property type="component" value="Unassembled WGS sequence"/>
</dbReference>
<evidence type="ECO:0000313" key="3">
    <source>
        <dbReference type="EMBL" id="VDM68309.1"/>
    </source>
</evidence>
<dbReference type="AlphaFoldDB" id="A0A3P7IMX1"/>
<dbReference type="OrthoDB" id="1637982at2759"/>
<evidence type="ECO:0000259" key="2">
    <source>
        <dbReference type="Pfam" id="PF02921"/>
    </source>
</evidence>
<proteinExistence type="predicted"/>
<dbReference type="SUPFAM" id="SSF81502">
    <property type="entry name" value="ISP transmembrane anchor"/>
    <property type="match status" value="1"/>
</dbReference>